<dbReference type="EMBL" id="KN578134">
    <property type="protein sequence ID" value="KHJ82631.1"/>
    <property type="molecule type" value="Genomic_DNA"/>
</dbReference>
<dbReference type="Proteomes" id="UP000053660">
    <property type="component" value="Unassembled WGS sequence"/>
</dbReference>
<dbReference type="PANTHER" id="PTHR30349">
    <property type="entry name" value="PHAGE INTEGRASE-RELATED"/>
    <property type="match status" value="1"/>
</dbReference>
<dbReference type="InterPro" id="IPR011010">
    <property type="entry name" value="DNA_brk_join_enz"/>
</dbReference>
<sequence length="198" mass="22357">SKKRSAPIRPRSFATSEDWLHLLWVAGELQWPTWRVDRARILTTFLFCALLRVSEAVAVRFCDITKDKDNWKISIPKSKADQEGAGASVFLSSQEWFDEALERSRQRPEAVFVLPAANGGKWSPNAAASELRRLCEAARIDGLSPHSFRRGGTMRYLEQGIDFNAVQRRGRWANPKSMTPYIRQSLASQGGPALLIEQ</sequence>
<dbReference type="OrthoDB" id="5864171at2759"/>
<evidence type="ECO:0000313" key="3">
    <source>
        <dbReference type="EMBL" id="KHJ82631.1"/>
    </source>
</evidence>
<gene>
    <name evidence="3" type="ORF">OESDEN_17675</name>
</gene>
<name>A0A0B1SFK2_OESDE</name>
<dbReference type="PROSITE" id="PS51898">
    <property type="entry name" value="TYR_RECOMBINASE"/>
    <property type="match status" value="1"/>
</dbReference>
<dbReference type="GO" id="GO:0003677">
    <property type="term" value="F:DNA binding"/>
    <property type="evidence" value="ECO:0007669"/>
    <property type="project" value="InterPro"/>
</dbReference>
<feature type="non-terminal residue" evidence="3">
    <location>
        <position position="1"/>
    </location>
</feature>
<organism evidence="3 4">
    <name type="scientific">Oesophagostomum dentatum</name>
    <name type="common">Nodular worm</name>
    <dbReference type="NCBI Taxonomy" id="61180"/>
    <lineage>
        <taxon>Eukaryota</taxon>
        <taxon>Metazoa</taxon>
        <taxon>Ecdysozoa</taxon>
        <taxon>Nematoda</taxon>
        <taxon>Chromadorea</taxon>
        <taxon>Rhabditida</taxon>
        <taxon>Rhabditina</taxon>
        <taxon>Rhabditomorpha</taxon>
        <taxon>Strongyloidea</taxon>
        <taxon>Strongylidae</taxon>
        <taxon>Oesophagostomum</taxon>
    </lineage>
</organism>
<dbReference type="CDD" id="cd00397">
    <property type="entry name" value="DNA_BRE_C"/>
    <property type="match status" value="1"/>
</dbReference>
<proteinExistence type="predicted"/>
<keyword evidence="4" id="KW-1185">Reference proteome</keyword>
<keyword evidence="1" id="KW-0233">DNA recombination</keyword>
<dbReference type="Pfam" id="PF00589">
    <property type="entry name" value="Phage_integrase"/>
    <property type="match status" value="1"/>
</dbReference>
<dbReference type="SUPFAM" id="SSF56349">
    <property type="entry name" value="DNA breaking-rejoining enzymes"/>
    <property type="match status" value="1"/>
</dbReference>
<evidence type="ECO:0000256" key="1">
    <source>
        <dbReference type="ARBA" id="ARBA00023172"/>
    </source>
</evidence>
<evidence type="ECO:0000259" key="2">
    <source>
        <dbReference type="PROSITE" id="PS51898"/>
    </source>
</evidence>
<protein>
    <submittedName>
        <fullName evidence="3">Site-specific recombinase, phage integrase family</fullName>
    </submittedName>
</protein>
<dbReference type="InterPro" id="IPR013762">
    <property type="entry name" value="Integrase-like_cat_sf"/>
</dbReference>
<dbReference type="InterPro" id="IPR050090">
    <property type="entry name" value="Tyrosine_recombinase_XerCD"/>
</dbReference>
<dbReference type="InterPro" id="IPR002104">
    <property type="entry name" value="Integrase_catalytic"/>
</dbReference>
<dbReference type="GO" id="GO:0006310">
    <property type="term" value="P:DNA recombination"/>
    <property type="evidence" value="ECO:0007669"/>
    <property type="project" value="UniProtKB-KW"/>
</dbReference>
<reference evidence="3 4" key="1">
    <citation type="submission" date="2014-03" db="EMBL/GenBank/DDBJ databases">
        <title>Draft genome of the hookworm Oesophagostomum dentatum.</title>
        <authorList>
            <person name="Mitreva M."/>
        </authorList>
    </citation>
    <scope>NUCLEOTIDE SEQUENCE [LARGE SCALE GENOMIC DNA]</scope>
    <source>
        <strain evidence="3 4">OD-Hann</strain>
    </source>
</reference>
<feature type="domain" description="Tyr recombinase" evidence="2">
    <location>
        <begin position="9"/>
        <end position="194"/>
    </location>
</feature>
<accession>A0A0B1SFK2</accession>
<dbReference type="GO" id="GO:0015074">
    <property type="term" value="P:DNA integration"/>
    <property type="evidence" value="ECO:0007669"/>
    <property type="project" value="InterPro"/>
</dbReference>
<evidence type="ECO:0000313" key="4">
    <source>
        <dbReference type="Proteomes" id="UP000053660"/>
    </source>
</evidence>
<dbReference type="AlphaFoldDB" id="A0A0B1SFK2"/>
<dbReference type="Gene3D" id="1.10.443.10">
    <property type="entry name" value="Intergrase catalytic core"/>
    <property type="match status" value="1"/>
</dbReference>